<evidence type="ECO:0000259" key="3">
    <source>
        <dbReference type="PROSITE" id="PS51186"/>
    </source>
</evidence>
<accession>A0A3D9JSI4</accession>
<comment type="caution">
    <text evidence="4">The sequence shown here is derived from an EMBL/GenBank/DDBJ whole genome shotgun (WGS) entry which is preliminary data.</text>
</comment>
<feature type="transmembrane region" description="Helical" evidence="2">
    <location>
        <begin position="78"/>
        <end position="107"/>
    </location>
</feature>
<dbReference type="GO" id="GO:0005840">
    <property type="term" value="C:ribosome"/>
    <property type="evidence" value="ECO:0007669"/>
    <property type="project" value="UniProtKB-KW"/>
</dbReference>
<sequence length="323" mass="36374">MQRPTTIRIMLMILYLKLVLLLMNVGTIVFNPGSLNEIDEAQRSTFITAITILTTVSIACIAGMILTINKKKYWPTLLIAFVLLICSTMMNQLHSMMTTLIIVMFLFRSSREYFRGVYVAPPSPRAKAAATAKSESTEDEESEKAALAEPDEAPAAPLVKLKKEPEVSIRAATPQDANTVFSLMIMAFEEYRSAIPPSSALAETEESVEEALRSGSESAVLLYEDDTAVAMARFKYENEAICFFRLSVVPHRRRRGYARQLVKWIEKEGVANGKTISRCKVRQSVQNNLVLYQNMDYEIVDQELIVRPEGTVKALTMEKKLWE</sequence>
<gene>
    <name evidence="4" type="ORF">DFP98_112104</name>
</gene>
<dbReference type="OrthoDB" id="2594246at2"/>
<dbReference type="AlphaFoldDB" id="A0A3D9JSI4"/>
<keyword evidence="2" id="KW-0472">Membrane</keyword>
<dbReference type="CDD" id="cd04301">
    <property type="entry name" value="NAT_SF"/>
    <property type="match status" value="1"/>
</dbReference>
<evidence type="ECO:0000313" key="5">
    <source>
        <dbReference type="Proteomes" id="UP000256977"/>
    </source>
</evidence>
<keyword evidence="4" id="KW-0689">Ribosomal protein</keyword>
<dbReference type="Gene3D" id="3.40.630.30">
    <property type="match status" value="1"/>
</dbReference>
<dbReference type="InterPro" id="IPR016181">
    <property type="entry name" value="Acyl_CoA_acyltransferase"/>
</dbReference>
<evidence type="ECO:0000256" key="2">
    <source>
        <dbReference type="SAM" id="Phobius"/>
    </source>
</evidence>
<feature type="region of interest" description="Disordered" evidence="1">
    <location>
        <begin position="129"/>
        <end position="149"/>
    </location>
</feature>
<dbReference type="RefSeq" id="WP_116061680.1">
    <property type="nucleotide sequence ID" value="NZ_QRDZ01000012.1"/>
</dbReference>
<dbReference type="PROSITE" id="PS51186">
    <property type="entry name" value="GNAT"/>
    <property type="match status" value="1"/>
</dbReference>
<protein>
    <submittedName>
        <fullName evidence="4">Ribosomal protein S18 acetylase RimI-like enzyme</fullName>
    </submittedName>
</protein>
<dbReference type="InterPro" id="IPR000182">
    <property type="entry name" value="GNAT_dom"/>
</dbReference>
<feature type="transmembrane region" description="Helical" evidence="2">
    <location>
        <begin position="12"/>
        <end position="33"/>
    </location>
</feature>
<dbReference type="Proteomes" id="UP000256977">
    <property type="component" value="Unassembled WGS sequence"/>
</dbReference>
<evidence type="ECO:0000313" key="4">
    <source>
        <dbReference type="EMBL" id="RED76386.1"/>
    </source>
</evidence>
<dbReference type="GO" id="GO:0016747">
    <property type="term" value="F:acyltransferase activity, transferring groups other than amino-acyl groups"/>
    <property type="evidence" value="ECO:0007669"/>
    <property type="project" value="InterPro"/>
</dbReference>
<feature type="domain" description="N-acetyltransferase" evidence="3">
    <location>
        <begin position="167"/>
        <end position="322"/>
    </location>
</feature>
<dbReference type="EMBL" id="QRDZ01000012">
    <property type="protein sequence ID" value="RED76386.1"/>
    <property type="molecule type" value="Genomic_DNA"/>
</dbReference>
<reference evidence="4 5" key="1">
    <citation type="submission" date="2018-07" db="EMBL/GenBank/DDBJ databases">
        <title>Genomic Encyclopedia of Type Strains, Phase III (KMG-III): the genomes of soil and plant-associated and newly described type strains.</title>
        <authorList>
            <person name="Whitman W."/>
        </authorList>
    </citation>
    <scope>NUCLEOTIDE SEQUENCE [LARGE SCALE GENOMIC DNA]</scope>
    <source>
        <strain evidence="4 5">CECT 7287</strain>
    </source>
</reference>
<keyword evidence="2" id="KW-0812">Transmembrane</keyword>
<dbReference type="Pfam" id="PF13673">
    <property type="entry name" value="Acetyltransf_10"/>
    <property type="match status" value="1"/>
</dbReference>
<feature type="transmembrane region" description="Helical" evidence="2">
    <location>
        <begin position="45"/>
        <end position="66"/>
    </location>
</feature>
<organism evidence="4 5">
    <name type="scientific">Cohnella phaseoli</name>
    <dbReference type="NCBI Taxonomy" id="456490"/>
    <lineage>
        <taxon>Bacteria</taxon>
        <taxon>Bacillati</taxon>
        <taxon>Bacillota</taxon>
        <taxon>Bacilli</taxon>
        <taxon>Bacillales</taxon>
        <taxon>Paenibacillaceae</taxon>
        <taxon>Cohnella</taxon>
    </lineage>
</organism>
<evidence type="ECO:0000256" key="1">
    <source>
        <dbReference type="SAM" id="MobiDB-lite"/>
    </source>
</evidence>
<dbReference type="SUPFAM" id="SSF55729">
    <property type="entry name" value="Acyl-CoA N-acyltransferases (Nat)"/>
    <property type="match status" value="1"/>
</dbReference>
<keyword evidence="4" id="KW-0687">Ribonucleoprotein</keyword>
<name>A0A3D9JSI4_9BACL</name>
<keyword evidence="5" id="KW-1185">Reference proteome</keyword>
<keyword evidence="2" id="KW-1133">Transmembrane helix</keyword>
<proteinExistence type="predicted"/>